<dbReference type="OrthoDB" id="6617264at2759"/>
<dbReference type="GeneID" id="115879762"/>
<gene>
    <name evidence="2" type="primary">LOC115879762</name>
</gene>
<dbReference type="InterPro" id="IPR006631">
    <property type="entry name" value="DM4_12"/>
</dbReference>
<dbReference type="Proteomes" id="UP000504635">
    <property type="component" value="Unplaced"/>
</dbReference>
<evidence type="ECO:0000313" key="2">
    <source>
        <dbReference type="RefSeq" id="XP_030752609.1"/>
    </source>
</evidence>
<dbReference type="InParanoid" id="A0A6J2XPN1"/>
<name>A0A6J2XPN1_SITOR</name>
<proteinExistence type="predicted"/>
<accession>A0A6J2XPN1</accession>
<dbReference type="PANTHER" id="PTHR21398:SF1">
    <property type="entry name" value="FI03705P"/>
    <property type="match status" value="1"/>
</dbReference>
<evidence type="ECO:0000313" key="1">
    <source>
        <dbReference type="Proteomes" id="UP000504635"/>
    </source>
</evidence>
<dbReference type="Pfam" id="PF07841">
    <property type="entry name" value="DM4_12"/>
    <property type="match status" value="1"/>
</dbReference>
<organism evidence="1 2">
    <name type="scientific">Sitophilus oryzae</name>
    <name type="common">Rice weevil</name>
    <name type="synonym">Curculio oryzae</name>
    <dbReference type="NCBI Taxonomy" id="7048"/>
    <lineage>
        <taxon>Eukaryota</taxon>
        <taxon>Metazoa</taxon>
        <taxon>Ecdysozoa</taxon>
        <taxon>Arthropoda</taxon>
        <taxon>Hexapoda</taxon>
        <taxon>Insecta</taxon>
        <taxon>Pterygota</taxon>
        <taxon>Neoptera</taxon>
        <taxon>Endopterygota</taxon>
        <taxon>Coleoptera</taxon>
        <taxon>Polyphaga</taxon>
        <taxon>Cucujiformia</taxon>
        <taxon>Curculionidae</taxon>
        <taxon>Dryophthorinae</taxon>
        <taxon>Sitophilus</taxon>
    </lineage>
</organism>
<reference evidence="2" key="1">
    <citation type="submission" date="2025-08" db="UniProtKB">
        <authorList>
            <consortium name="RefSeq"/>
        </authorList>
    </citation>
    <scope>IDENTIFICATION</scope>
    <source>
        <tissue evidence="2">Gonads</tissue>
    </source>
</reference>
<dbReference type="PANTHER" id="PTHR21398">
    <property type="entry name" value="AGAP007094-PA"/>
    <property type="match status" value="1"/>
</dbReference>
<protein>
    <submittedName>
        <fullName evidence="2">Uncharacterized protein LOC115879762</fullName>
    </submittedName>
</protein>
<dbReference type="KEGG" id="soy:115879762"/>
<sequence>MGNLFVFGNTAAMAWELPSTPIFLDKKYLKKEEENMETTTTEKPIEYVEYPEDAAQYGLQSWHAPLLSHDSLSPPQSTGWQSKISLEPEFEPMQINRAPVNSYFNPFDEYVQPSWGKSFPDERRRYEDSQRRGPDNIWTSFENRRFPIQRKPIMDRDNMQFRKSVFHHVHRRSRRELYTKIEKFLDALTKNGKICILKAICQVTKSEGKGTMVQEIIKAIFKVKPHDLYPDEDHYDQAANLNHNCDELYPECEGHVLSNLFKNVGK</sequence>
<keyword evidence="1" id="KW-1185">Reference proteome</keyword>
<dbReference type="RefSeq" id="XP_030752609.1">
    <property type="nucleotide sequence ID" value="XM_030896749.1"/>
</dbReference>
<dbReference type="SMART" id="SM00718">
    <property type="entry name" value="DM4_12"/>
    <property type="match status" value="1"/>
</dbReference>
<dbReference type="AlphaFoldDB" id="A0A6J2XPN1"/>